<dbReference type="InterPro" id="IPR013611">
    <property type="entry name" value="Transp-assoc_OB_typ2"/>
</dbReference>
<dbReference type="OrthoDB" id="9802264at2"/>
<dbReference type="GO" id="GO:0015847">
    <property type="term" value="P:putrescine transport"/>
    <property type="evidence" value="ECO:0007669"/>
    <property type="project" value="UniProtKB-ARBA"/>
</dbReference>
<evidence type="ECO:0000256" key="7">
    <source>
        <dbReference type="ARBA" id="ARBA00023136"/>
    </source>
</evidence>
<evidence type="ECO:0000256" key="1">
    <source>
        <dbReference type="ARBA" id="ARBA00022448"/>
    </source>
</evidence>
<dbReference type="Gene3D" id="2.40.50.100">
    <property type="match status" value="1"/>
</dbReference>
<evidence type="ECO:0000256" key="3">
    <source>
        <dbReference type="ARBA" id="ARBA00022519"/>
    </source>
</evidence>
<dbReference type="Pfam" id="PF00005">
    <property type="entry name" value="ABC_tran"/>
    <property type="match status" value="1"/>
</dbReference>
<evidence type="ECO:0000256" key="5">
    <source>
        <dbReference type="ARBA" id="ARBA00022840"/>
    </source>
</evidence>
<dbReference type="InterPro" id="IPR050093">
    <property type="entry name" value="ABC_SmlMolc_Importer"/>
</dbReference>
<comment type="catalytic activity">
    <reaction evidence="8">
        <text>ATP + H2O + polyamine-[polyamine-binding protein]Side 1 = ADP + phosphate + polyamineSide 2 + [polyamine-binding protein]Side 1.</text>
        <dbReference type="EC" id="7.6.2.11"/>
    </reaction>
</comment>
<organism evidence="10 11">
    <name type="scientific">Antarcticimicrobium sediminis</name>
    <dbReference type="NCBI Taxonomy" id="2546227"/>
    <lineage>
        <taxon>Bacteria</taxon>
        <taxon>Pseudomonadati</taxon>
        <taxon>Pseudomonadota</taxon>
        <taxon>Alphaproteobacteria</taxon>
        <taxon>Rhodobacterales</taxon>
        <taxon>Paracoccaceae</taxon>
        <taxon>Antarcticimicrobium</taxon>
    </lineage>
</organism>
<dbReference type="Proteomes" id="UP000294662">
    <property type="component" value="Unassembled WGS sequence"/>
</dbReference>
<proteinExistence type="inferred from homology"/>
<dbReference type="GO" id="GO:0015417">
    <property type="term" value="F:ABC-type polyamine transporter activity"/>
    <property type="evidence" value="ECO:0007669"/>
    <property type="project" value="UniProtKB-EC"/>
</dbReference>
<keyword evidence="7 8" id="KW-0472">Membrane</keyword>
<evidence type="ECO:0000256" key="2">
    <source>
        <dbReference type="ARBA" id="ARBA00022475"/>
    </source>
</evidence>
<dbReference type="PANTHER" id="PTHR42781">
    <property type="entry name" value="SPERMIDINE/PUTRESCINE IMPORT ATP-BINDING PROTEIN POTA"/>
    <property type="match status" value="1"/>
</dbReference>
<protein>
    <recommendedName>
        <fullName evidence="8">Spermidine/putrescine import ATP-binding protein PotA</fullName>
        <ecNumber evidence="8">7.6.2.11</ecNumber>
    </recommendedName>
</protein>
<dbReference type="InterPro" id="IPR027417">
    <property type="entry name" value="P-loop_NTPase"/>
</dbReference>
<sequence length="375" mass="41760">MQSTIFAPWEDPEAKPLIRFQNVTKRFGTFTAIDDLSLDIYEKEFFALLGPSGCGKTTMMRMLGGFENPTEGRIELAGKDISGVPPNKRAVNMMFQSYALFPHLSVWDNIAFGLRRDGRPKDEVAARVAEMLKLTRLEKFGRRKPHQISGGQRQRVALARSLAKAPKLLLLDEPMGALDKKLRQDTQFELMDIQEKTGTTFVIVTHDQEEAMTVASRVAVMDEGKLIQVATPDRIYESPENVYVADFIGDVNIIEGRATLEGEETYRIDWAEGEAPLRATSSTRLDNGQSCFLAIRPEKVTISPERPEGAVNAVHGKVLDIAYLGNISTYHVELASGTVIKAQAANTRRISRRSFTWEDPVWLSWTVTGGVLLAG</sequence>
<dbReference type="AlphaFoldDB" id="A0A4R5ER18"/>
<dbReference type="InterPro" id="IPR008995">
    <property type="entry name" value="Mo/tungstate-bd_C_term_dom"/>
</dbReference>
<dbReference type="InterPro" id="IPR017871">
    <property type="entry name" value="ABC_transporter-like_CS"/>
</dbReference>
<keyword evidence="6 8" id="KW-1278">Translocase</keyword>
<name>A0A4R5ER18_9RHOB</name>
<keyword evidence="1 8" id="KW-0813">Transport</keyword>
<evidence type="ECO:0000256" key="4">
    <source>
        <dbReference type="ARBA" id="ARBA00022741"/>
    </source>
</evidence>
<evidence type="ECO:0000259" key="9">
    <source>
        <dbReference type="PROSITE" id="PS50893"/>
    </source>
</evidence>
<evidence type="ECO:0000256" key="6">
    <source>
        <dbReference type="ARBA" id="ARBA00022967"/>
    </source>
</evidence>
<dbReference type="NCBIfam" id="TIGR01187">
    <property type="entry name" value="potA"/>
    <property type="match status" value="1"/>
</dbReference>
<evidence type="ECO:0000256" key="8">
    <source>
        <dbReference type="RuleBase" id="RU364083"/>
    </source>
</evidence>
<keyword evidence="5 8" id="KW-0067">ATP-binding</keyword>
<comment type="subunit">
    <text evidence="8">The complex is composed of two ATP-binding proteins (PotA), two transmembrane proteins (PotB and PotC) and a solute-binding protein (PotD).</text>
</comment>
<dbReference type="PANTHER" id="PTHR42781:SF5">
    <property type="entry name" value="PUTRESCINE TRANSPORT ATP-BINDING PROTEIN POTG"/>
    <property type="match status" value="1"/>
</dbReference>
<dbReference type="FunFam" id="3.40.50.300:FF:000133">
    <property type="entry name" value="Spermidine/putrescine import ATP-binding protein PotA"/>
    <property type="match status" value="1"/>
</dbReference>
<keyword evidence="4 8" id="KW-0547">Nucleotide-binding</keyword>
<evidence type="ECO:0000313" key="10">
    <source>
        <dbReference type="EMBL" id="TDE37158.1"/>
    </source>
</evidence>
<dbReference type="SUPFAM" id="SSF52540">
    <property type="entry name" value="P-loop containing nucleoside triphosphate hydrolases"/>
    <property type="match status" value="1"/>
</dbReference>
<dbReference type="EMBL" id="SMFP01000008">
    <property type="protein sequence ID" value="TDE37158.1"/>
    <property type="molecule type" value="Genomic_DNA"/>
</dbReference>
<dbReference type="InterPro" id="IPR003593">
    <property type="entry name" value="AAA+_ATPase"/>
</dbReference>
<gene>
    <name evidence="8" type="primary">potA</name>
    <name evidence="10" type="ORF">E1B25_13215</name>
</gene>
<comment type="caution">
    <text evidence="10">The sequence shown here is derived from an EMBL/GenBank/DDBJ whole genome shotgun (WGS) entry which is preliminary data.</text>
</comment>
<dbReference type="PROSITE" id="PS50893">
    <property type="entry name" value="ABC_TRANSPORTER_2"/>
    <property type="match status" value="1"/>
</dbReference>
<dbReference type="SMART" id="SM00382">
    <property type="entry name" value="AAA"/>
    <property type="match status" value="1"/>
</dbReference>
<dbReference type="PROSITE" id="PS00211">
    <property type="entry name" value="ABC_TRANSPORTER_1"/>
    <property type="match status" value="1"/>
</dbReference>
<comment type="similarity">
    <text evidence="8">Belongs to the ABC transporter superfamily. Spermidine/putrescine importer (TC 3.A.1.11.1) family.</text>
</comment>
<dbReference type="SUPFAM" id="SSF50331">
    <property type="entry name" value="MOP-like"/>
    <property type="match status" value="1"/>
</dbReference>
<dbReference type="GO" id="GO:0005524">
    <property type="term" value="F:ATP binding"/>
    <property type="evidence" value="ECO:0007669"/>
    <property type="project" value="UniProtKB-KW"/>
</dbReference>
<dbReference type="GO" id="GO:0043190">
    <property type="term" value="C:ATP-binding cassette (ABC) transporter complex"/>
    <property type="evidence" value="ECO:0007669"/>
    <property type="project" value="InterPro"/>
</dbReference>
<reference evidence="10 11" key="1">
    <citation type="submission" date="2019-03" db="EMBL/GenBank/DDBJ databases">
        <authorList>
            <person name="Zhang S."/>
        </authorList>
    </citation>
    <scope>NUCLEOTIDE SEQUENCE [LARGE SCALE GENOMIC DNA]</scope>
    <source>
        <strain evidence="10 11">S4J41</strain>
    </source>
</reference>
<dbReference type="Pfam" id="PF08402">
    <property type="entry name" value="TOBE_2"/>
    <property type="match status" value="1"/>
</dbReference>
<feature type="domain" description="ABC transporter" evidence="9">
    <location>
        <begin position="18"/>
        <end position="248"/>
    </location>
</feature>
<keyword evidence="3" id="KW-0997">Cell inner membrane</keyword>
<dbReference type="EC" id="7.6.2.11" evidence="8"/>
<comment type="function">
    <text evidence="8">Part of the ABC transporter complex PotABCD involved in spermidine/putrescine import. Responsible for energy coupling to the transport system.</text>
</comment>
<dbReference type="GO" id="GO:0016887">
    <property type="term" value="F:ATP hydrolysis activity"/>
    <property type="evidence" value="ECO:0007669"/>
    <property type="project" value="InterPro"/>
</dbReference>
<accession>A0A4R5ER18</accession>
<dbReference type="Gene3D" id="3.40.50.300">
    <property type="entry name" value="P-loop containing nucleotide triphosphate hydrolases"/>
    <property type="match status" value="1"/>
</dbReference>
<dbReference type="InterPro" id="IPR005893">
    <property type="entry name" value="PotA-like"/>
</dbReference>
<keyword evidence="2 8" id="KW-1003">Cell membrane</keyword>
<evidence type="ECO:0000313" key="11">
    <source>
        <dbReference type="Proteomes" id="UP000294662"/>
    </source>
</evidence>
<dbReference type="InterPro" id="IPR003439">
    <property type="entry name" value="ABC_transporter-like_ATP-bd"/>
</dbReference>
<dbReference type="RefSeq" id="WP_132829985.1">
    <property type="nucleotide sequence ID" value="NZ_SMFP01000008.1"/>
</dbReference>
<keyword evidence="11" id="KW-1185">Reference proteome</keyword>